<sequence length="273" mass="27975">MTDTESLDSPASAASDLAADRRRHLVRLGLFAAVLGGLFCIMVFGRVVDTDQIRAAVTATGPAAPLTYIVLSAGLGAIFVPGTILAAGSGLLFGPVVGLGVTLGATVGTAMISTLVGRRAGRGSARALLGAERADRLDRQIERRGLWAVVGQRFIPGMSDALASYAFGAFGVPLWQMALGAFIGSVPRAFVYTSLGAALGNQSAPLAVAAAVVWCVTAIVGAVAAHRGYRKWRGRDTPAGRSEATGDLRPGGQERSDRGSLDPAGRSEATGDL</sequence>
<dbReference type="EMBL" id="CP059894">
    <property type="protein sequence ID" value="QNJ94027.1"/>
    <property type="molecule type" value="Genomic_DNA"/>
</dbReference>
<accession>A0A7G8PI61</accession>
<dbReference type="PANTHER" id="PTHR12677:SF58">
    <property type="entry name" value="TVP38_TMEM64 FAMILY MEMBRANE PROTEIN RV0625C"/>
    <property type="match status" value="1"/>
</dbReference>
<evidence type="ECO:0000256" key="7">
    <source>
        <dbReference type="RuleBase" id="RU366058"/>
    </source>
</evidence>
<evidence type="ECO:0000313" key="11">
    <source>
        <dbReference type="Proteomes" id="UP000515498"/>
    </source>
</evidence>
<dbReference type="AlphaFoldDB" id="A0A7G8PI61"/>
<keyword evidence="5 7" id="KW-1133">Transmembrane helix</keyword>
<comment type="similarity">
    <text evidence="2 7">Belongs to the TVP38/TMEM64 family.</text>
</comment>
<evidence type="ECO:0000256" key="6">
    <source>
        <dbReference type="ARBA" id="ARBA00023136"/>
    </source>
</evidence>
<evidence type="ECO:0000256" key="2">
    <source>
        <dbReference type="ARBA" id="ARBA00008640"/>
    </source>
</evidence>
<evidence type="ECO:0000256" key="5">
    <source>
        <dbReference type="ARBA" id="ARBA00022989"/>
    </source>
</evidence>
<evidence type="ECO:0000256" key="4">
    <source>
        <dbReference type="ARBA" id="ARBA00022692"/>
    </source>
</evidence>
<dbReference type="InterPro" id="IPR015414">
    <property type="entry name" value="TMEM64"/>
</dbReference>
<evidence type="ECO:0000313" key="10">
    <source>
        <dbReference type="EMBL" id="QNJ94027.1"/>
    </source>
</evidence>
<reference evidence="10 11" key="1">
    <citation type="submission" date="2020-07" db="EMBL/GenBank/DDBJ databases">
        <title>Draft genome sequence of four isobutane-metabolizing strains capable of cometabolically degrading diverse ether contaminants.</title>
        <authorList>
            <person name="Chen W."/>
            <person name="Faulkner N."/>
            <person name="Smith C."/>
            <person name="Hyman M."/>
        </authorList>
    </citation>
    <scope>NUCLEOTIDE SEQUENCE [LARGE SCALE GENOMIC DNA]</scope>
    <source>
        <strain evidence="10 11">2A</strain>
    </source>
</reference>
<dbReference type="Pfam" id="PF09335">
    <property type="entry name" value="VTT_dom"/>
    <property type="match status" value="1"/>
</dbReference>
<feature type="transmembrane region" description="Helical" evidence="7">
    <location>
        <begin position="25"/>
        <end position="45"/>
    </location>
</feature>
<evidence type="ECO:0000256" key="8">
    <source>
        <dbReference type="SAM" id="MobiDB-lite"/>
    </source>
</evidence>
<feature type="transmembrane region" description="Helical" evidence="7">
    <location>
        <begin position="162"/>
        <end position="184"/>
    </location>
</feature>
<dbReference type="InterPro" id="IPR032816">
    <property type="entry name" value="VTT_dom"/>
</dbReference>
<dbReference type="PANTHER" id="PTHR12677">
    <property type="entry name" value="GOLGI APPARATUS MEMBRANE PROTEIN TVP38-RELATED"/>
    <property type="match status" value="1"/>
</dbReference>
<dbReference type="KEGG" id="mflu:HZU40_06980"/>
<feature type="region of interest" description="Disordered" evidence="8">
    <location>
        <begin position="234"/>
        <end position="273"/>
    </location>
</feature>
<feature type="transmembrane region" description="Helical" evidence="7">
    <location>
        <begin position="204"/>
        <end position="225"/>
    </location>
</feature>
<dbReference type="RefSeq" id="WP_187097988.1">
    <property type="nucleotide sequence ID" value="NZ_CP059894.1"/>
</dbReference>
<gene>
    <name evidence="10" type="ORF">HZU40_06980</name>
</gene>
<keyword evidence="4 7" id="KW-0812">Transmembrane</keyword>
<dbReference type="GO" id="GO:0005886">
    <property type="term" value="C:plasma membrane"/>
    <property type="evidence" value="ECO:0007669"/>
    <property type="project" value="UniProtKB-SubCell"/>
</dbReference>
<organism evidence="10 11">
    <name type="scientific">Mycolicibacterium fluoranthenivorans</name>
    <dbReference type="NCBI Taxonomy" id="258505"/>
    <lineage>
        <taxon>Bacteria</taxon>
        <taxon>Bacillati</taxon>
        <taxon>Actinomycetota</taxon>
        <taxon>Actinomycetes</taxon>
        <taxon>Mycobacteriales</taxon>
        <taxon>Mycobacteriaceae</taxon>
        <taxon>Mycolicibacterium</taxon>
    </lineage>
</organism>
<protein>
    <recommendedName>
        <fullName evidence="7">TVP38/TMEM64 family membrane protein</fullName>
    </recommendedName>
</protein>
<name>A0A7G8PI61_9MYCO</name>
<proteinExistence type="inferred from homology"/>
<evidence type="ECO:0000256" key="3">
    <source>
        <dbReference type="ARBA" id="ARBA00022475"/>
    </source>
</evidence>
<evidence type="ECO:0000256" key="1">
    <source>
        <dbReference type="ARBA" id="ARBA00004651"/>
    </source>
</evidence>
<feature type="domain" description="VTT" evidence="9">
    <location>
        <begin position="80"/>
        <end position="197"/>
    </location>
</feature>
<keyword evidence="3 7" id="KW-1003">Cell membrane</keyword>
<feature type="transmembrane region" description="Helical" evidence="7">
    <location>
        <begin position="92"/>
        <end position="116"/>
    </location>
</feature>
<evidence type="ECO:0000259" key="9">
    <source>
        <dbReference type="Pfam" id="PF09335"/>
    </source>
</evidence>
<comment type="subcellular location">
    <subcellularLocation>
        <location evidence="1 7">Cell membrane</location>
        <topology evidence="1 7">Multi-pass membrane protein</topology>
    </subcellularLocation>
</comment>
<dbReference type="Proteomes" id="UP000515498">
    <property type="component" value="Chromosome"/>
</dbReference>
<keyword evidence="6 7" id="KW-0472">Membrane</keyword>
<feature type="transmembrane region" description="Helical" evidence="7">
    <location>
        <begin position="66"/>
        <end position="86"/>
    </location>
</feature>